<dbReference type="Pfam" id="PF14752">
    <property type="entry name" value="RBP_receptor"/>
    <property type="match status" value="1"/>
</dbReference>
<organism evidence="12 13">
    <name type="scientific">Aplysia californica</name>
    <name type="common">California sea hare</name>
    <dbReference type="NCBI Taxonomy" id="6500"/>
    <lineage>
        <taxon>Eukaryota</taxon>
        <taxon>Metazoa</taxon>
        <taxon>Spiralia</taxon>
        <taxon>Lophotrochozoa</taxon>
        <taxon>Mollusca</taxon>
        <taxon>Gastropoda</taxon>
        <taxon>Heterobranchia</taxon>
        <taxon>Euthyneura</taxon>
        <taxon>Tectipleura</taxon>
        <taxon>Aplysiida</taxon>
        <taxon>Aplysioidea</taxon>
        <taxon>Aplysiidae</taxon>
        <taxon>Aplysia</taxon>
    </lineage>
</organism>
<comment type="subcellular location">
    <subcellularLocation>
        <location evidence="1">Cell membrane</location>
        <topology evidence="1">Multi-pass membrane protein</topology>
    </subcellularLocation>
</comment>
<dbReference type="Proteomes" id="UP000694888">
    <property type="component" value="Unplaced"/>
</dbReference>
<gene>
    <name evidence="13" type="primary">LOC118477823</name>
</gene>
<accession>A0ABM1VUL1</accession>
<dbReference type="PANTHER" id="PTHR21444">
    <property type="entry name" value="COILED-COIL DOMAIN-CONTAINING PROTEIN 180"/>
    <property type="match status" value="1"/>
</dbReference>
<sequence length="170" mass="19694">MLVYGMVYFPVFACLSIGSVYGYGLGALYVWMMTVVEILRLFDCDEELETRVAIVLKRLPQVLCLLYLSSCIPGRFIQSVRRKEFFVQAMEEFPHHDSEDLVAQAYYGVHVRSLFKTLKAARVPSSRLHWVKQNLCQLFNQRVYRSRPGFRYSSRMLTTMVVGAVVLYQA</sequence>
<feature type="transmembrane region" description="Helical" evidence="11">
    <location>
        <begin position="6"/>
        <end position="31"/>
    </location>
</feature>
<keyword evidence="10" id="KW-0675">Receptor</keyword>
<dbReference type="InterPro" id="IPR026612">
    <property type="entry name" value="STRA6-like"/>
</dbReference>
<evidence type="ECO:0000256" key="2">
    <source>
        <dbReference type="ARBA" id="ARBA00014411"/>
    </source>
</evidence>
<evidence type="ECO:0000256" key="8">
    <source>
        <dbReference type="ARBA" id="ARBA00023072"/>
    </source>
</evidence>
<keyword evidence="8" id="KW-0683">Retinol-binding</keyword>
<keyword evidence="9 11" id="KW-0472">Membrane</keyword>
<evidence type="ECO:0000313" key="12">
    <source>
        <dbReference type="Proteomes" id="UP000694888"/>
    </source>
</evidence>
<evidence type="ECO:0000256" key="11">
    <source>
        <dbReference type="SAM" id="Phobius"/>
    </source>
</evidence>
<reference evidence="13" key="1">
    <citation type="submission" date="2025-08" db="UniProtKB">
        <authorList>
            <consortium name="RefSeq"/>
        </authorList>
    </citation>
    <scope>IDENTIFICATION</scope>
</reference>
<keyword evidence="12" id="KW-1185">Reference proteome</keyword>
<name>A0ABM1VUL1_APLCA</name>
<evidence type="ECO:0000256" key="6">
    <source>
        <dbReference type="ARBA" id="ARBA00022893"/>
    </source>
</evidence>
<evidence type="ECO:0000256" key="10">
    <source>
        <dbReference type="ARBA" id="ARBA00023170"/>
    </source>
</evidence>
<protein>
    <recommendedName>
        <fullName evidence="2">Receptor for retinol uptake STRA6</fullName>
    </recommendedName>
</protein>
<evidence type="ECO:0000256" key="7">
    <source>
        <dbReference type="ARBA" id="ARBA00022989"/>
    </source>
</evidence>
<proteinExistence type="predicted"/>
<keyword evidence="4" id="KW-1003">Cell membrane</keyword>
<evidence type="ECO:0000256" key="9">
    <source>
        <dbReference type="ARBA" id="ARBA00023136"/>
    </source>
</evidence>
<evidence type="ECO:0000256" key="3">
    <source>
        <dbReference type="ARBA" id="ARBA00022448"/>
    </source>
</evidence>
<evidence type="ECO:0000313" key="13">
    <source>
        <dbReference type="RefSeq" id="XP_035826103.1"/>
    </source>
</evidence>
<keyword evidence="6" id="KW-0845">Vitamin A</keyword>
<keyword evidence="7 11" id="KW-1133">Transmembrane helix</keyword>
<dbReference type="PANTHER" id="PTHR21444:SF16">
    <property type="entry name" value="RECEPTOR FOR RETINOL UPTAKE STRA6"/>
    <property type="match status" value="1"/>
</dbReference>
<dbReference type="RefSeq" id="XP_035826103.1">
    <property type="nucleotide sequence ID" value="XM_035970210.1"/>
</dbReference>
<keyword evidence="5 11" id="KW-0812">Transmembrane</keyword>
<keyword evidence="3" id="KW-0813">Transport</keyword>
<evidence type="ECO:0000256" key="4">
    <source>
        <dbReference type="ARBA" id="ARBA00022475"/>
    </source>
</evidence>
<dbReference type="GeneID" id="118477823"/>
<evidence type="ECO:0000256" key="1">
    <source>
        <dbReference type="ARBA" id="ARBA00004651"/>
    </source>
</evidence>
<evidence type="ECO:0000256" key="5">
    <source>
        <dbReference type="ARBA" id="ARBA00022692"/>
    </source>
</evidence>